<proteinExistence type="predicted"/>
<feature type="region of interest" description="Disordered" evidence="1">
    <location>
        <begin position="1"/>
        <end position="43"/>
    </location>
</feature>
<name>A0A0F9SSP5_9ZZZZ</name>
<evidence type="ECO:0000256" key="1">
    <source>
        <dbReference type="SAM" id="MobiDB-lite"/>
    </source>
</evidence>
<comment type="caution">
    <text evidence="2">The sequence shown here is derived from an EMBL/GenBank/DDBJ whole genome shotgun (WGS) entry which is preliminary data.</text>
</comment>
<protein>
    <submittedName>
        <fullName evidence="2">Uncharacterized protein</fullName>
    </submittedName>
</protein>
<reference evidence="2" key="1">
    <citation type="journal article" date="2015" name="Nature">
        <title>Complex archaea that bridge the gap between prokaryotes and eukaryotes.</title>
        <authorList>
            <person name="Spang A."/>
            <person name="Saw J.H."/>
            <person name="Jorgensen S.L."/>
            <person name="Zaremba-Niedzwiedzka K."/>
            <person name="Martijn J."/>
            <person name="Lind A.E."/>
            <person name="van Eijk R."/>
            <person name="Schleper C."/>
            <person name="Guy L."/>
            <person name="Ettema T.J."/>
        </authorList>
    </citation>
    <scope>NUCLEOTIDE SEQUENCE</scope>
</reference>
<dbReference type="AlphaFoldDB" id="A0A0F9SSP5"/>
<evidence type="ECO:0000313" key="2">
    <source>
        <dbReference type="EMBL" id="KKN72025.1"/>
    </source>
</evidence>
<feature type="compositionally biased region" description="Basic and acidic residues" evidence="1">
    <location>
        <begin position="18"/>
        <end position="29"/>
    </location>
</feature>
<gene>
    <name evidence="2" type="ORF">LCGC14_0415070</name>
</gene>
<accession>A0A0F9SSP5</accession>
<sequence length="43" mass="4842">MTKSKMNQKAARRIQSSQDRKGKKGDQGFKSRVMKAAAKKSED</sequence>
<organism evidence="2">
    <name type="scientific">marine sediment metagenome</name>
    <dbReference type="NCBI Taxonomy" id="412755"/>
    <lineage>
        <taxon>unclassified sequences</taxon>
        <taxon>metagenomes</taxon>
        <taxon>ecological metagenomes</taxon>
    </lineage>
</organism>
<dbReference type="EMBL" id="LAZR01000371">
    <property type="protein sequence ID" value="KKN72025.1"/>
    <property type="molecule type" value="Genomic_DNA"/>
</dbReference>